<gene>
    <name evidence="2" type="ORF">BCR34DRAFT_359291</name>
</gene>
<dbReference type="AlphaFoldDB" id="A0A1Y1ZIC6"/>
<evidence type="ECO:0000313" key="3">
    <source>
        <dbReference type="Proteomes" id="UP000193144"/>
    </source>
</evidence>
<sequence>MLRCDRIRWSSAGLHPLLNSSIPNQRHALESSMGVNARSQRSKARATCHECGVKARATLWRGAECGADTTHLQRSSSRPRINLSGRCTSTPPLPTPSRALLHRAEMRANLARRRVNSVSRNRSVPIGAAFGPSFIGVPSAPSEPCRLYGANCQVMLRR</sequence>
<name>A0A1Y1ZIC6_9PLEO</name>
<organism evidence="2 3">
    <name type="scientific">Clohesyomyces aquaticus</name>
    <dbReference type="NCBI Taxonomy" id="1231657"/>
    <lineage>
        <taxon>Eukaryota</taxon>
        <taxon>Fungi</taxon>
        <taxon>Dikarya</taxon>
        <taxon>Ascomycota</taxon>
        <taxon>Pezizomycotina</taxon>
        <taxon>Dothideomycetes</taxon>
        <taxon>Pleosporomycetidae</taxon>
        <taxon>Pleosporales</taxon>
        <taxon>Lindgomycetaceae</taxon>
        <taxon>Clohesyomyces</taxon>
    </lineage>
</organism>
<proteinExistence type="predicted"/>
<accession>A0A1Y1ZIC6</accession>
<feature type="compositionally biased region" description="Polar residues" evidence="1">
    <location>
        <begin position="76"/>
        <end position="90"/>
    </location>
</feature>
<evidence type="ECO:0000256" key="1">
    <source>
        <dbReference type="SAM" id="MobiDB-lite"/>
    </source>
</evidence>
<evidence type="ECO:0000313" key="2">
    <source>
        <dbReference type="EMBL" id="ORY09993.1"/>
    </source>
</evidence>
<dbReference type="EMBL" id="MCFA01000079">
    <property type="protein sequence ID" value="ORY09993.1"/>
    <property type="molecule type" value="Genomic_DNA"/>
</dbReference>
<protein>
    <submittedName>
        <fullName evidence="2">Uncharacterized protein</fullName>
    </submittedName>
</protein>
<keyword evidence="3" id="KW-1185">Reference proteome</keyword>
<dbReference type="Proteomes" id="UP000193144">
    <property type="component" value="Unassembled WGS sequence"/>
</dbReference>
<reference evidence="2 3" key="1">
    <citation type="submission" date="2016-07" db="EMBL/GenBank/DDBJ databases">
        <title>Pervasive Adenine N6-methylation of Active Genes in Fungi.</title>
        <authorList>
            <consortium name="DOE Joint Genome Institute"/>
            <person name="Mondo S.J."/>
            <person name="Dannebaum R.O."/>
            <person name="Kuo R.C."/>
            <person name="Labutti K."/>
            <person name="Haridas S."/>
            <person name="Kuo A."/>
            <person name="Salamov A."/>
            <person name="Ahrendt S.R."/>
            <person name="Lipzen A."/>
            <person name="Sullivan W."/>
            <person name="Andreopoulos W.B."/>
            <person name="Clum A."/>
            <person name="Lindquist E."/>
            <person name="Daum C."/>
            <person name="Ramamoorthy G.K."/>
            <person name="Gryganskyi A."/>
            <person name="Culley D."/>
            <person name="Magnuson J.K."/>
            <person name="James T.Y."/>
            <person name="O'Malley M.A."/>
            <person name="Stajich J.E."/>
            <person name="Spatafora J.W."/>
            <person name="Visel A."/>
            <person name="Grigoriev I.V."/>
        </authorList>
    </citation>
    <scope>NUCLEOTIDE SEQUENCE [LARGE SCALE GENOMIC DNA]</scope>
    <source>
        <strain evidence="2 3">CBS 115471</strain>
    </source>
</reference>
<comment type="caution">
    <text evidence="2">The sequence shown here is derived from an EMBL/GenBank/DDBJ whole genome shotgun (WGS) entry which is preliminary data.</text>
</comment>
<feature type="region of interest" description="Disordered" evidence="1">
    <location>
        <begin position="76"/>
        <end position="95"/>
    </location>
</feature>